<reference evidence="1 2" key="1">
    <citation type="submission" date="2020-06" db="EMBL/GenBank/DDBJ databases">
        <authorList>
            <consortium name="Wellcome Sanger Institute Data Sharing"/>
        </authorList>
    </citation>
    <scope>NUCLEOTIDE SEQUENCE [LARGE SCALE GENOMIC DNA]</scope>
</reference>
<dbReference type="AlphaFoldDB" id="A0AAY4A4I5"/>
<name>A0AAY4A4I5_9TELE</name>
<protein>
    <submittedName>
        <fullName evidence="1">Uncharacterized protein</fullName>
    </submittedName>
</protein>
<dbReference type="Proteomes" id="UP000694580">
    <property type="component" value="Chromosome 2"/>
</dbReference>
<dbReference type="Ensembl" id="ENSDCDT00010003849.1">
    <property type="protein sequence ID" value="ENSDCDP00010003704.1"/>
    <property type="gene ID" value="ENSDCDG00010001688.1"/>
</dbReference>
<accession>A0AAY4A4I5</accession>
<reference evidence="1" key="3">
    <citation type="submission" date="2025-09" db="UniProtKB">
        <authorList>
            <consortium name="Ensembl"/>
        </authorList>
    </citation>
    <scope>IDENTIFICATION</scope>
</reference>
<organism evidence="1 2">
    <name type="scientific">Denticeps clupeoides</name>
    <name type="common">denticle herring</name>
    <dbReference type="NCBI Taxonomy" id="299321"/>
    <lineage>
        <taxon>Eukaryota</taxon>
        <taxon>Metazoa</taxon>
        <taxon>Chordata</taxon>
        <taxon>Craniata</taxon>
        <taxon>Vertebrata</taxon>
        <taxon>Euteleostomi</taxon>
        <taxon>Actinopterygii</taxon>
        <taxon>Neopterygii</taxon>
        <taxon>Teleostei</taxon>
        <taxon>Clupei</taxon>
        <taxon>Clupeiformes</taxon>
        <taxon>Denticipitoidei</taxon>
        <taxon>Denticipitidae</taxon>
        <taxon>Denticeps</taxon>
    </lineage>
</organism>
<reference evidence="1" key="2">
    <citation type="submission" date="2025-08" db="UniProtKB">
        <authorList>
            <consortium name="Ensembl"/>
        </authorList>
    </citation>
    <scope>IDENTIFICATION</scope>
</reference>
<sequence>MAARLIFNQPKYTHVTPLLTSLHWLPAIQHTVTVVLSLCSSHNNTGIQNNVYGTVTLHFTICNLACDLFIASAPLCLMSSVLRPGLGQEREQLERGRETSQLLELSDF</sequence>
<evidence type="ECO:0000313" key="1">
    <source>
        <dbReference type="Ensembl" id="ENSDCDP00010003704.1"/>
    </source>
</evidence>
<keyword evidence="2" id="KW-1185">Reference proteome</keyword>
<proteinExistence type="predicted"/>
<evidence type="ECO:0000313" key="2">
    <source>
        <dbReference type="Proteomes" id="UP000694580"/>
    </source>
</evidence>